<evidence type="ECO:0000256" key="2">
    <source>
        <dbReference type="ARBA" id="ARBA00022540"/>
    </source>
</evidence>
<evidence type="ECO:0000256" key="6">
    <source>
        <dbReference type="SAM" id="MobiDB-lite"/>
    </source>
</evidence>
<keyword evidence="2" id="KW-0396">Initiation factor</keyword>
<dbReference type="InterPro" id="IPR045196">
    <property type="entry name" value="IF2/IF5"/>
</dbReference>
<keyword evidence="3" id="KW-0547">Nucleotide-binding</keyword>
<dbReference type="InterPro" id="IPR016190">
    <property type="entry name" value="Transl_init_fac_IF2/IF5_Zn-bd"/>
</dbReference>
<dbReference type="SUPFAM" id="SSF48371">
    <property type="entry name" value="ARM repeat"/>
    <property type="match status" value="1"/>
</dbReference>
<feature type="region of interest" description="Disordered" evidence="6">
    <location>
        <begin position="356"/>
        <end position="383"/>
    </location>
</feature>
<name>A0A1J4KFH4_9EUKA</name>
<dbReference type="SMART" id="SM00515">
    <property type="entry name" value="eIF5C"/>
    <property type="match status" value="1"/>
</dbReference>
<dbReference type="InterPro" id="IPR016189">
    <property type="entry name" value="Transl_init_fac_IF2/IF5_N"/>
</dbReference>
<gene>
    <name evidence="8" type="ORF">TRFO_21208</name>
</gene>
<dbReference type="AlphaFoldDB" id="A0A1J4KFH4"/>
<feature type="domain" description="W2" evidence="7">
    <location>
        <begin position="185"/>
        <end position="362"/>
    </location>
</feature>
<reference evidence="8" key="1">
    <citation type="submission" date="2016-10" db="EMBL/GenBank/DDBJ databases">
        <authorList>
            <person name="Benchimol M."/>
            <person name="Almeida L.G."/>
            <person name="Vasconcelos A.T."/>
            <person name="Perreira-Neves A."/>
            <person name="Rosa I.A."/>
            <person name="Tasca T."/>
            <person name="Bogo M.R."/>
            <person name="de Souza W."/>
        </authorList>
    </citation>
    <scope>NUCLEOTIDE SEQUENCE [LARGE SCALE GENOMIC DNA]</scope>
    <source>
        <strain evidence="8">K</strain>
    </source>
</reference>
<proteinExistence type="inferred from homology"/>
<dbReference type="GO" id="GO:0005525">
    <property type="term" value="F:GTP binding"/>
    <property type="evidence" value="ECO:0007669"/>
    <property type="project" value="UniProtKB-KW"/>
</dbReference>
<dbReference type="GO" id="GO:0001732">
    <property type="term" value="P:formation of cytoplasmic translation initiation complex"/>
    <property type="evidence" value="ECO:0007669"/>
    <property type="project" value="TreeGrafter"/>
</dbReference>
<dbReference type="InterPro" id="IPR016024">
    <property type="entry name" value="ARM-type_fold"/>
</dbReference>
<dbReference type="PROSITE" id="PS51363">
    <property type="entry name" value="W2"/>
    <property type="match status" value="1"/>
</dbReference>
<dbReference type="GO" id="GO:0071074">
    <property type="term" value="F:eukaryotic initiation factor eIF2 binding"/>
    <property type="evidence" value="ECO:0007669"/>
    <property type="project" value="TreeGrafter"/>
</dbReference>
<dbReference type="GO" id="GO:0003743">
    <property type="term" value="F:translation initiation factor activity"/>
    <property type="evidence" value="ECO:0007669"/>
    <property type="project" value="UniProtKB-KW"/>
</dbReference>
<dbReference type="RefSeq" id="XP_068362914.1">
    <property type="nucleotide sequence ID" value="XM_068501827.1"/>
</dbReference>
<dbReference type="Gene3D" id="3.30.30.170">
    <property type="match status" value="1"/>
</dbReference>
<dbReference type="Pfam" id="PF02020">
    <property type="entry name" value="W2"/>
    <property type="match status" value="1"/>
</dbReference>
<evidence type="ECO:0000256" key="4">
    <source>
        <dbReference type="ARBA" id="ARBA00022917"/>
    </source>
</evidence>
<accession>A0A1J4KFH4</accession>
<dbReference type="GeneID" id="94836531"/>
<keyword evidence="4" id="KW-0648">Protein biosynthesis</keyword>
<dbReference type="SMART" id="SM00653">
    <property type="entry name" value="eIF2B_5"/>
    <property type="match status" value="1"/>
</dbReference>
<organism evidence="8 9">
    <name type="scientific">Tritrichomonas foetus</name>
    <dbReference type="NCBI Taxonomy" id="1144522"/>
    <lineage>
        <taxon>Eukaryota</taxon>
        <taxon>Metamonada</taxon>
        <taxon>Parabasalia</taxon>
        <taxon>Tritrichomonadida</taxon>
        <taxon>Tritrichomonadidae</taxon>
        <taxon>Tritrichomonas</taxon>
    </lineage>
</organism>
<evidence type="ECO:0000256" key="3">
    <source>
        <dbReference type="ARBA" id="ARBA00022741"/>
    </source>
</evidence>
<dbReference type="GO" id="GO:0005829">
    <property type="term" value="C:cytosol"/>
    <property type="evidence" value="ECO:0007669"/>
    <property type="project" value="TreeGrafter"/>
</dbReference>
<evidence type="ECO:0000256" key="5">
    <source>
        <dbReference type="ARBA" id="ARBA00023134"/>
    </source>
</evidence>
<dbReference type="SUPFAM" id="SSF100966">
    <property type="entry name" value="Translation initiation factor 2 beta, aIF2beta, N-terminal domain"/>
    <property type="match status" value="1"/>
</dbReference>
<evidence type="ECO:0000313" key="9">
    <source>
        <dbReference type="Proteomes" id="UP000179807"/>
    </source>
</evidence>
<dbReference type="VEuPathDB" id="TrichDB:TRFO_21208"/>
<dbReference type="Gene3D" id="2.20.25.350">
    <property type="match status" value="1"/>
</dbReference>
<protein>
    <submittedName>
        <fullName evidence="8">Domain found in IF2B/IF5 family protein</fullName>
    </submittedName>
</protein>
<dbReference type="InterPro" id="IPR003307">
    <property type="entry name" value="W2_domain"/>
</dbReference>
<comment type="caution">
    <text evidence="8">The sequence shown here is derived from an EMBL/GenBank/DDBJ whole genome shotgun (WGS) entry which is preliminary data.</text>
</comment>
<dbReference type="SUPFAM" id="SSF75689">
    <property type="entry name" value="Zinc-binding domain of translation initiation factor 2 beta"/>
    <property type="match status" value="1"/>
</dbReference>
<dbReference type="Gene3D" id="1.25.40.180">
    <property type="match status" value="1"/>
</dbReference>
<keyword evidence="5" id="KW-0342">GTP-binding</keyword>
<dbReference type="PANTHER" id="PTHR23001">
    <property type="entry name" value="EUKARYOTIC TRANSLATION INITIATION FACTOR"/>
    <property type="match status" value="1"/>
</dbReference>
<evidence type="ECO:0000313" key="8">
    <source>
        <dbReference type="EMBL" id="OHT09778.1"/>
    </source>
</evidence>
<dbReference type="Pfam" id="PF01873">
    <property type="entry name" value="eIF-5_eIF-2B"/>
    <property type="match status" value="1"/>
</dbReference>
<feature type="compositionally biased region" description="Acidic residues" evidence="6">
    <location>
        <begin position="361"/>
        <end position="383"/>
    </location>
</feature>
<evidence type="ECO:0000259" key="7">
    <source>
        <dbReference type="PROSITE" id="PS51363"/>
    </source>
</evidence>
<dbReference type="GO" id="GO:0005092">
    <property type="term" value="F:GDP-dissociation inhibitor activity"/>
    <property type="evidence" value="ECO:0007669"/>
    <property type="project" value="TreeGrafter"/>
</dbReference>
<dbReference type="InterPro" id="IPR002735">
    <property type="entry name" value="Transl_init_fac_IF2/IF5_dom"/>
</dbReference>
<evidence type="ECO:0000256" key="1">
    <source>
        <dbReference type="ARBA" id="ARBA00010397"/>
    </source>
</evidence>
<sequence>MPRLTFRKVSSGNGVKTAILNAKQVAKAIGRSLGCVTQWFGYALAVQAKQGQNQNQDQIILNGDHSDNRKLLNSLYEFIDIFVLCPACQNPETTMDVKDKNLFLHCHSCGNTSQVVSNKAAYVLKMADWIIQHIASENKQQPSTATTQVKGRIDAIDEFQKNVGGTDDGSQGVYINIEELTALQKSLEPQAETAPAETVSAEEIDKFFDEITKMCATDCSDIEIYKKFAPFAEKAQMNSSSKLKMIFEALFGGQPQKLLEIIEKRRSLLIRFTMEESSQRDMLSFMSQYICRTHPELMTSAPIIWYKLFDNEIIEEAAIQNWRQKPSSRFEKDKQKAQDLRNAILKDFFTWLAEAQFEQSESSDEEVVPEAKEEDDDLDIDNI</sequence>
<dbReference type="EMBL" id="MLAK01000630">
    <property type="protein sequence ID" value="OHT09778.1"/>
    <property type="molecule type" value="Genomic_DNA"/>
</dbReference>
<dbReference type="PANTHER" id="PTHR23001:SF7">
    <property type="entry name" value="EUKARYOTIC TRANSLATION INITIATION FACTOR 5"/>
    <property type="match status" value="1"/>
</dbReference>
<keyword evidence="9" id="KW-1185">Reference proteome</keyword>
<comment type="similarity">
    <text evidence="1">Belongs to the eIF-2-beta/eIF-5 family.</text>
</comment>
<dbReference type="Proteomes" id="UP000179807">
    <property type="component" value="Unassembled WGS sequence"/>
</dbReference>
<dbReference type="OrthoDB" id="10250831at2759"/>